<evidence type="ECO:0000259" key="8">
    <source>
        <dbReference type="SMART" id="SM00891"/>
    </source>
</evidence>
<dbReference type="InterPro" id="IPR042530">
    <property type="entry name" value="EME1/EME2_C"/>
</dbReference>
<proteinExistence type="inferred from homology"/>
<dbReference type="GO" id="GO:0004518">
    <property type="term" value="F:nuclease activity"/>
    <property type="evidence" value="ECO:0007669"/>
    <property type="project" value="InterPro"/>
</dbReference>
<dbReference type="PANTHER" id="PTHR21077:SF6">
    <property type="entry name" value="CROSSOVER JUNCTION ENDONUCLEASE EME2-RELATED"/>
    <property type="match status" value="1"/>
</dbReference>
<dbReference type="GO" id="GO:0003677">
    <property type="term" value="F:DNA binding"/>
    <property type="evidence" value="ECO:0007669"/>
    <property type="project" value="InterPro"/>
</dbReference>
<feature type="compositionally biased region" description="Basic and acidic residues" evidence="7">
    <location>
        <begin position="37"/>
        <end position="50"/>
    </location>
</feature>
<feature type="region of interest" description="Disordered" evidence="7">
    <location>
        <begin position="1"/>
        <end position="50"/>
    </location>
</feature>
<comment type="similarity">
    <text evidence="2">Belongs to the EME1/MMS4 family.</text>
</comment>
<reference evidence="9" key="1">
    <citation type="submission" date="2019-03" db="EMBL/GenBank/DDBJ databases">
        <authorList>
            <person name="Warren W.C."/>
            <person name="Johnson G.S."/>
        </authorList>
    </citation>
    <scope>NUCLEOTIDE SEQUENCE [LARGE SCALE GENOMIC DNA]</scope>
    <source>
        <strain evidence="9">Basenji</strain>
    </source>
</reference>
<keyword evidence="3" id="KW-0227">DNA damage</keyword>
<dbReference type="InterPro" id="IPR043086">
    <property type="entry name" value="EME1_nucdom_sub1"/>
</dbReference>
<dbReference type="Ensembl" id="ENSCAFT00030035691.1">
    <property type="protein sequence ID" value="ENSCAFP00030031124.1"/>
    <property type="gene ID" value="ENSCAFG00030019270.1"/>
</dbReference>
<dbReference type="Gene3D" id="1.10.150.670">
    <property type="entry name" value="Crossover junction endonuclease EME1, DNA-binding domain"/>
    <property type="match status" value="1"/>
</dbReference>
<dbReference type="GO" id="GO:0006310">
    <property type="term" value="P:DNA recombination"/>
    <property type="evidence" value="ECO:0007669"/>
    <property type="project" value="UniProtKB-KW"/>
</dbReference>
<evidence type="ECO:0000256" key="4">
    <source>
        <dbReference type="ARBA" id="ARBA00023172"/>
    </source>
</evidence>
<organism evidence="9 10">
    <name type="scientific">Canis lupus familiaris</name>
    <name type="common">Dog</name>
    <name type="synonym">Canis familiaris</name>
    <dbReference type="NCBI Taxonomy" id="9615"/>
    <lineage>
        <taxon>Eukaryota</taxon>
        <taxon>Metazoa</taxon>
        <taxon>Chordata</taxon>
        <taxon>Craniata</taxon>
        <taxon>Vertebrata</taxon>
        <taxon>Euteleostomi</taxon>
        <taxon>Mammalia</taxon>
        <taxon>Eutheria</taxon>
        <taxon>Laurasiatheria</taxon>
        <taxon>Carnivora</taxon>
        <taxon>Caniformia</taxon>
        <taxon>Canidae</taxon>
        <taxon>Canis</taxon>
    </lineage>
</organism>
<protein>
    <recommendedName>
        <fullName evidence="8">ERCC4 domain-containing protein</fullName>
    </recommendedName>
</protein>
<dbReference type="InterPro" id="IPR006166">
    <property type="entry name" value="ERCC4_domain"/>
</dbReference>
<dbReference type="Gene3D" id="3.40.1620.30">
    <property type="entry name" value="ERCC4, Mus81-Eme1 complex, nuclease domain, subdomain 1"/>
    <property type="match status" value="1"/>
</dbReference>
<evidence type="ECO:0000313" key="9">
    <source>
        <dbReference type="Ensembl" id="ENSCAFP00030031124.1"/>
    </source>
</evidence>
<feature type="region of interest" description="Disordered" evidence="7">
    <location>
        <begin position="331"/>
        <end position="369"/>
    </location>
</feature>
<comment type="subcellular location">
    <subcellularLocation>
        <location evidence="1">Nucleus</location>
    </subcellularLocation>
</comment>
<evidence type="ECO:0000256" key="6">
    <source>
        <dbReference type="ARBA" id="ARBA00023242"/>
    </source>
</evidence>
<accession>A0A8C0P826</accession>
<evidence type="ECO:0000256" key="7">
    <source>
        <dbReference type="SAM" id="MobiDB-lite"/>
    </source>
</evidence>
<dbReference type="Pfam" id="PF21292">
    <property type="entry name" value="EME1-MUS81_C"/>
    <property type="match status" value="1"/>
</dbReference>
<dbReference type="Proteomes" id="UP000694429">
    <property type="component" value="Chromosome 6"/>
</dbReference>
<dbReference type="GO" id="GO:0005634">
    <property type="term" value="C:nucleus"/>
    <property type="evidence" value="ECO:0007669"/>
    <property type="project" value="UniProtKB-SubCell"/>
</dbReference>
<keyword evidence="5" id="KW-0234">DNA repair</keyword>
<dbReference type="InterPro" id="IPR043087">
    <property type="entry name" value="Eme1_nucdom_sub2"/>
</dbReference>
<dbReference type="AlphaFoldDB" id="A0A8C0P826"/>
<feature type="domain" description="ERCC4" evidence="8">
    <location>
        <begin position="55"/>
        <end position="304"/>
    </location>
</feature>
<reference evidence="9" key="2">
    <citation type="submission" date="2025-08" db="UniProtKB">
        <authorList>
            <consortium name="Ensembl"/>
        </authorList>
    </citation>
    <scope>IDENTIFICATION</scope>
</reference>
<evidence type="ECO:0000256" key="2">
    <source>
        <dbReference type="ARBA" id="ARBA00005313"/>
    </source>
</evidence>
<keyword evidence="6" id="KW-0539">Nucleus</keyword>
<evidence type="ECO:0000256" key="3">
    <source>
        <dbReference type="ARBA" id="ARBA00022763"/>
    </source>
</evidence>
<dbReference type="PANTHER" id="PTHR21077">
    <property type="entry name" value="EME1 PROTEIN"/>
    <property type="match status" value="1"/>
</dbReference>
<feature type="compositionally biased region" description="Gly residues" evidence="7">
    <location>
        <begin position="1"/>
        <end position="20"/>
    </location>
</feature>
<evidence type="ECO:0000256" key="1">
    <source>
        <dbReference type="ARBA" id="ARBA00004123"/>
    </source>
</evidence>
<sequence>MARAGAGGAGRSRRAGGGGRRPTWEISDSDAEGPAGPREERRAAARPEQSLRRVAVRVDPALLGDAGVLLEALRALGCERHVEAQRPARSLRWSRAQPDPRPRAVSVLARAQGEEGHQWPCLLQPHRQADGLNPGLQTCRPAYSMPWACPESSTGLHLAVIGLDAYLQSHQPSSREVRQPEGPAVACAPVALSWPKVEEALVLLQLWAHLDVLLVPSWQELSQHVCTFTKAFSLPAFRQYRESCAFSFCMDGRWAAGEQVARDGTGLRGVWWRQIKQFNRVSPAVADAVVAAFPSPCLLQQVGPLHPPGVEPGVQDPPLLIPVPALGIHGLQHGAGAPGPPGGPPREGGRGVWPRRGWGLTSPVASTSS</sequence>
<dbReference type="Gene3D" id="4.10.800.30">
    <property type="entry name" value="ERCC4, Mus81-Eme1 complex, nuclease domain, subdomain 2"/>
    <property type="match status" value="1"/>
</dbReference>
<dbReference type="GO" id="GO:0006281">
    <property type="term" value="P:DNA repair"/>
    <property type="evidence" value="ECO:0007669"/>
    <property type="project" value="UniProtKB-KW"/>
</dbReference>
<dbReference type="SMART" id="SM00891">
    <property type="entry name" value="ERCC4"/>
    <property type="match status" value="1"/>
</dbReference>
<keyword evidence="4" id="KW-0233">DNA recombination</keyword>
<evidence type="ECO:0000313" key="10">
    <source>
        <dbReference type="Proteomes" id="UP000694429"/>
    </source>
</evidence>
<evidence type="ECO:0000256" key="5">
    <source>
        <dbReference type="ARBA" id="ARBA00023204"/>
    </source>
</evidence>
<dbReference type="InterPro" id="IPR033310">
    <property type="entry name" value="Mms4/EME1/EME2"/>
</dbReference>
<dbReference type="GO" id="GO:0048476">
    <property type="term" value="C:Holliday junction resolvase complex"/>
    <property type="evidence" value="ECO:0007669"/>
    <property type="project" value="InterPro"/>
</dbReference>
<name>A0A8C0P826_CANLF</name>